<feature type="non-terminal residue" evidence="1">
    <location>
        <position position="1"/>
    </location>
</feature>
<gene>
    <name evidence="1" type="ORF">EXIGLDRAFT_832414</name>
</gene>
<name>A0A165LPT3_EXIGL</name>
<protein>
    <recommendedName>
        <fullName evidence="3">F-box domain-containing protein</fullName>
    </recommendedName>
</protein>
<accession>A0A165LPT3</accession>
<evidence type="ECO:0008006" key="3">
    <source>
        <dbReference type="Google" id="ProtNLM"/>
    </source>
</evidence>
<organism evidence="1 2">
    <name type="scientific">Exidia glandulosa HHB12029</name>
    <dbReference type="NCBI Taxonomy" id="1314781"/>
    <lineage>
        <taxon>Eukaryota</taxon>
        <taxon>Fungi</taxon>
        <taxon>Dikarya</taxon>
        <taxon>Basidiomycota</taxon>
        <taxon>Agaricomycotina</taxon>
        <taxon>Agaricomycetes</taxon>
        <taxon>Auriculariales</taxon>
        <taxon>Exidiaceae</taxon>
        <taxon>Exidia</taxon>
    </lineage>
</organism>
<proteinExistence type="predicted"/>
<keyword evidence="2" id="KW-1185">Reference proteome</keyword>
<dbReference type="EMBL" id="KV425922">
    <property type="protein sequence ID" value="KZV98152.1"/>
    <property type="molecule type" value="Genomic_DNA"/>
</dbReference>
<evidence type="ECO:0000313" key="2">
    <source>
        <dbReference type="Proteomes" id="UP000077266"/>
    </source>
</evidence>
<dbReference type="AlphaFoldDB" id="A0A165LPT3"/>
<dbReference type="InParanoid" id="A0A165LPT3"/>
<evidence type="ECO:0000313" key="1">
    <source>
        <dbReference type="EMBL" id="KZV98152.1"/>
    </source>
</evidence>
<dbReference type="Proteomes" id="UP000077266">
    <property type="component" value="Unassembled WGS sequence"/>
</dbReference>
<reference evidence="1 2" key="1">
    <citation type="journal article" date="2016" name="Mol. Biol. Evol.">
        <title>Comparative Genomics of Early-Diverging Mushroom-Forming Fungi Provides Insights into the Origins of Lignocellulose Decay Capabilities.</title>
        <authorList>
            <person name="Nagy L.G."/>
            <person name="Riley R."/>
            <person name="Tritt A."/>
            <person name="Adam C."/>
            <person name="Daum C."/>
            <person name="Floudas D."/>
            <person name="Sun H."/>
            <person name="Yadav J.S."/>
            <person name="Pangilinan J."/>
            <person name="Larsson K.H."/>
            <person name="Matsuura K."/>
            <person name="Barry K."/>
            <person name="Labutti K."/>
            <person name="Kuo R."/>
            <person name="Ohm R.A."/>
            <person name="Bhattacharya S.S."/>
            <person name="Shirouzu T."/>
            <person name="Yoshinaga Y."/>
            <person name="Martin F.M."/>
            <person name="Grigoriev I.V."/>
            <person name="Hibbett D.S."/>
        </authorList>
    </citation>
    <scope>NUCLEOTIDE SEQUENCE [LARGE SCALE GENOMIC DNA]</scope>
    <source>
        <strain evidence="1 2">HHB12029</strain>
    </source>
</reference>
<sequence length="359" mass="39965">MSHLQHLDLNPFIHFFQDDMDDFISVLKELGELNSVQCQWQAIDMDLLLDALPPLKRIDFDADAFWTPAVGRLLLRSIDTLEYFAAAEYDELEDFFALSNVQGRVWPRMRDLEVSVVGSLSIIHAFPSLARLSITSDPPYPADILWDQSLIRDVEQLSFCISGPLPDVSRRGDAVRAVPHLSLEVGLDPEADFSYHDFDAVLRCFALRSLRSLCIEVWSSPGALSAILAALPTLLEGCSCLCYFGLRSDESGEDVNPFHLISSFFGSTSNARRLKFINLDMRGYRVYSATDTLPAVRAHLASVILSSFADNETLRVVQSAGSSWKRRRVAGCGEVREDDVDASNGLPWSLSDIAELVDA</sequence>